<reference evidence="1" key="1">
    <citation type="submission" date="2021-06" db="EMBL/GenBank/DDBJ databases">
        <authorList>
            <person name="Hodson N. C."/>
            <person name="Mongue J. A."/>
            <person name="Jaron S. K."/>
        </authorList>
    </citation>
    <scope>NUCLEOTIDE SEQUENCE</scope>
</reference>
<accession>A0A8J2KD31</accession>
<proteinExistence type="predicted"/>
<gene>
    <name evidence="1" type="ORF">AFUS01_LOCUS21877</name>
</gene>
<protein>
    <submittedName>
        <fullName evidence="1">Uncharacterized protein</fullName>
    </submittedName>
</protein>
<dbReference type="AlphaFoldDB" id="A0A8J2KD31"/>
<dbReference type="Proteomes" id="UP000708208">
    <property type="component" value="Unassembled WGS sequence"/>
</dbReference>
<name>A0A8J2KD31_9HEXA</name>
<feature type="non-terminal residue" evidence="1">
    <location>
        <position position="1"/>
    </location>
</feature>
<evidence type="ECO:0000313" key="2">
    <source>
        <dbReference type="Proteomes" id="UP000708208"/>
    </source>
</evidence>
<sequence>SNDFELKDFNLIKINATKDPNIKKGRHKGGILCGIKSNLGWALYKPWIMMCGECLETSLPTQTVLI</sequence>
<dbReference type="EMBL" id="CAJVCH010248863">
    <property type="protein sequence ID" value="CAG7733434.1"/>
    <property type="molecule type" value="Genomic_DNA"/>
</dbReference>
<comment type="caution">
    <text evidence="1">The sequence shown here is derived from an EMBL/GenBank/DDBJ whole genome shotgun (WGS) entry which is preliminary data.</text>
</comment>
<evidence type="ECO:0000313" key="1">
    <source>
        <dbReference type="EMBL" id="CAG7733434.1"/>
    </source>
</evidence>
<keyword evidence="2" id="KW-1185">Reference proteome</keyword>
<organism evidence="1 2">
    <name type="scientific">Allacma fusca</name>
    <dbReference type="NCBI Taxonomy" id="39272"/>
    <lineage>
        <taxon>Eukaryota</taxon>
        <taxon>Metazoa</taxon>
        <taxon>Ecdysozoa</taxon>
        <taxon>Arthropoda</taxon>
        <taxon>Hexapoda</taxon>
        <taxon>Collembola</taxon>
        <taxon>Symphypleona</taxon>
        <taxon>Sminthuridae</taxon>
        <taxon>Allacma</taxon>
    </lineage>
</organism>